<proteinExistence type="inferred from homology"/>
<feature type="transmembrane region" description="Helical" evidence="8">
    <location>
        <begin position="424"/>
        <end position="445"/>
    </location>
</feature>
<feature type="transmembrane region" description="Helical" evidence="8">
    <location>
        <begin position="293"/>
        <end position="310"/>
    </location>
</feature>
<evidence type="ECO:0000256" key="4">
    <source>
        <dbReference type="ARBA" id="ARBA00022692"/>
    </source>
</evidence>
<gene>
    <name evidence="9" type="ORF">G5C65_04890</name>
</gene>
<keyword evidence="4 8" id="KW-0812">Transmembrane</keyword>
<comment type="similarity">
    <text evidence="2 7">Belongs to the purine-cytosine permease (2.A.39) family.</text>
</comment>
<keyword evidence="3 7" id="KW-0813">Transport</keyword>
<keyword evidence="6 7" id="KW-0472">Membrane</keyword>
<comment type="subcellular location">
    <subcellularLocation>
        <location evidence="1">Membrane</location>
        <topology evidence="1">Multi-pass membrane protein</topology>
    </subcellularLocation>
</comment>
<feature type="transmembrane region" description="Helical" evidence="8">
    <location>
        <begin position="26"/>
        <end position="46"/>
    </location>
</feature>
<evidence type="ECO:0000256" key="6">
    <source>
        <dbReference type="ARBA" id="ARBA00023136"/>
    </source>
</evidence>
<evidence type="ECO:0000313" key="10">
    <source>
        <dbReference type="Proteomes" id="UP000477722"/>
    </source>
</evidence>
<feature type="transmembrane region" description="Helical" evidence="8">
    <location>
        <begin position="266"/>
        <end position="286"/>
    </location>
</feature>
<dbReference type="InterPro" id="IPR001248">
    <property type="entry name" value="Pur-cyt_permease"/>
</dbReference>
<dbReference type="Proteomes" id="UP000477722">
    <property type="component" value="Unassembled WGS sequence"/>
</dbReference>
<feature type="transmembrane region" description="Helical" evidence="8">
    <location>
        <begin position="189"/>
        <end position="209"/>
    </location>
</feature>
<evidence type="ECO:0000256" key="1">
    <source>
        <dbReference type="ARBA" id="ARBA00004141"/>
    </source>
</evidence>
<comment type="caution">
    <text evidence="9">The sequence shown here is derived from an EMBL/GenBank/DDBJ whole genome shotgun (WGS) entry which is preliminary data.</text>
</comment>
<evidence type="ECO:0000256" key="8">
    <source>
        <dbReference type="SAM" id="Phobius"/>
    </source>
</evidence>
<dbReference type="AlphaFoldDB" id="A0A6G4WT97"/>
<evidence type="ECO:0000256" key="5">
    <source>
        <dbReference type="ARBA" id="ARBA00022989"/>
    </source>
</evidence>
<dbReference type="Pfam" id="PF02133">
    <property type="entry name" value="Transp_cyt_pur"/>
    <property type="match status" value="1"/>
</dbReference>
<feature type="transmembrane region" description="Helical" evidence="8">
    <location>
        <begin position="133"/>
        <end position="152"/>
    </location>
</feature>
<dbReference type="EMBL" id="JAAKZZ010000028">
    <property type="protein sequence ID" value="NGO67701.1"/>
    <property type="molecule type" value="Genomic_DNA"/>
</dbReference>
<dbReference type="Gene3D" id="1.10.4160.10">
    <property type="entry name" value="Hydantoin permease"/>
    <property type="match status" value="1"/>
</dbReference>
<feature type="transmembrane region" description="Helical" evidence="8">
    <location>
        <begin position="351"/>
        <end position="372"/>
    </location>
</feature>
<feature type="transmembrane region" description="Helical" evidence="8">
    <location>
        <begin position="159"/>
        <end position="177"/>
    </location>
</feature>
<dbReference type="GO" id="GO:0005886">
    <property type="term" value="C:plasma membrane"/>
    <property type="evidence" value="ECO:0007669"/>
    <property type="project" value="TreeGrafter"/>
</dbReference>
<dbReference type="PANTHER" id="PTHR31806:SF1">
    <property type="entry name" value="PURINE-CYTOSINE PERMEASE FCY2-RELATED"/>
    <property type="match status" value="1"/>
</dbReference>
<dbReference type="GO" id="GO:0022857">
    <property type="term" value="F:transmembrane transporter activity"/>
    <property type="evidence" value="ECO:0007669"/>
    <property type="project" value="InterPro"/>
</dbReference>
<organism evidence="9 10">
    <name type="scientific">Streptomyces boncukensis</name>
    <dbReference type="NCBI Taxonomy" id="2711219"/>
    <lineage>
        <taxon>Bacteria</taxon>
        <taxon>Bacillati</taxon>
        <taxon>Actinomycetota</taxon>
        <taxon>Actinomycetes</taxon>
        <taxon>Kitasatosporales</taxon>
        <taxon>Streptomycetaceae</taxon>
        <taxon>Streptomyces</taxon>
    </lineage>
</organism>
<reference evidence="9 10" key="1">
    <citation type="submission" date="2020-02" db="EMBL/GenBank/DDBJ databases">
        <title>Whole-genome analyses of novel actinobacteria.</title>
        <authorList>
            <person name="Sahin N."/>
            <person name="Tatar D."/>
        </authorList>
    </citation>
    <scope>NUCLEOTIDE SEQUENCE [LARGE SCALE GENOMIC DNA]</scope>
    <source>
        <strain evidence="9 10">SB3404</strain>
    </source>
</reference>
<dbReference type="RefSeq" id="WP_165297360.1">
    <property type="nucleotide sequence ID" value="NZ_JAAKZZ010000028.1"/>
</dbReference>
<feature type="transmembrane region" description="Helical" evidence="8">
    <location>
        <begin position="52"/>
        <end position="72"/>
    </location>
</feature>
<dbReference type="CDD" id="cd11484">
    <property type="entry name" value="SLC-NCS1sbd_CobB-like"/>
    <property type="match status" value="1"/>
</dbReference>
<keyword evidence="5 8" id="KW-1133">Transmembrane helix</keyword>
<evidence type="ECO:0000313" key="9">
    <source>
        <dbReference type="EMBL" id="NGO67701.1"/>
    </source>
</evidence>
<evidence type="ECO:0000256" key="7">
    <source>
        <dbReference type="PIRNR" id="PIRNR002744"/>
    </source>
</evidence>
<protein>
    <submittedName>
        <fullName evidence="9">Cytosine permease</fullName>
    </submittedName>
</protein>
<evidence type="ECO:0000256" key="2">
    <source>
        <dbReference type="ARBA" id="ARBA00008974"/>
    </source>
</evidence>
<keyword evidence="10" id="KW-1185">Reference proteome</keyword>
<dbReference type="PIRSF" id="PIRSF002744">
    <property type="entry name" value="Pur-cyt_permease"/>
    <property type="match status" value="1"/>
</dbReference>
<name>A0A6G4WT97_9ACTN</name>
<feature type="transmembrane region" description="Helical" evidence="8">
    <location>
        <begin position="322"/>
        <end position="339"/>
    </location>
</feature>
<dbReference type="PANTHER" id="PTHR31806">
    <property type="entry name" value="PURINE-CYTOSINE PERMEASE FCY2-RELATED"/>
    <property type="match status" value="1"/>
</dbReference>
<feature type="transmembrane region" description="Helical" evidence="8">
    <location>
        <begin position="92"/>
        <end position="113"/>
    </location>
</feature>
<feature type="transmembrane region" description="Helical" evidence="8">
    <location>
        <begin position="230"/>
        <end position="254"/>
    </location>
</feature>
<sequence>MAGVVERRSIDVVPDSERYGTAFSQFTLWLGANLQITAVVTGALAVVFGSGAFWAVIGLLLGNLLGGAVMALHSAQGPRLGLPQMISSRAQFGVRGAAVPLALVIVMYIGFFASGSVLAGQAVGELTHLGDTPGIVLFALVTAVAAAIGYRVIHALGRVAGLVCAVTFVYLGARLLQRAELSELLADRAFSLPLFLLAISLAASWQLAFGPYVADYSRYLPRSTSARATFWWTLSGSALGSQWSMTFGALAAAAAGPAFTGHEVNYIVGLGGAGVMASFLYFVIALGKLTINVLNTYGGFMSMVTGISGFRGQRLLGPRARAAYIAGIMVAGTAVALIGKDSFLTSFKDFLLFLLTAFTPWSAINLVDYYLIAKERYDLPALSDPNGRYGAWRWKALSVYAVGLAAQLPFLATHFYTGPLVDPLGGADISWLVGLAVPALLYWLLARDDDTAPEHTILTAERTPEPRPQTQDTA</sequence>
<dbReference type="InterPro" id="IPR026030">
    <property type="entry name" value="Pur-cyt_permease_Fcy2/21/22"/>
</dbReference>
<evidence type="ECO:0000256" key="3">
    <source>
        <dbReference type="ARBA" id="ARBA00022448"/>
    </source>
</evidence>
<accession>A0A6G4WT97</accession>